<dbReference type="Pfam" id="PF00176">
    <property type="entry name" value="SNF2-rel_dom"/>
    <property type="match status" value="1"/>
</dbReference>
<dbReference type="PANTHER" id="PTHR45821">
    <property type="entry name" value="SNF2 DOMAIN-CONTAINING PROTEIN CLASSY 2-RELATED"/>
    <property type="match status" value="1"/>
</dbReference>
<evidence type="ECO:0000256" key="4">
    <source>
        <dbReference type="ARBA" id="ARBA00022806"/>
    </source>
</evidence>
<dbReference type="SMART" id="SM00487">
    <property type="entry name" value="DEXDc"/>
    <property type="match status" value="1"/>
</dbReference>
<comment type="caution">
    <text evidence="10">The sequence shown here is derived from an EMBL/GenBank/DDBJ whole genome shotgun (WGS) entry which is preliminary data.</text>
</comment>
<dbReference type="AlphaFoldDB" id="A0A833RTE0"/>
<dbReference type="InterPro" id="IPR049730">
    <property type="entry name" value="SNF2/RAD54-like_C"/>
</dbReference>
<evidence type="ECO:0000313" key="10">
    <source>
        <dbReference type="EMBL" id="KAF3340448.1"/>
    </source>
</evidence>
<dbReference type="PANTHER" id="PTHR45821:SF5">
    <property type="entry name" value="SNF2 DOMAIN-CONTAINING PROTEIN CLASSY 4"/>
    <property type="match status" value="1"/>
</dbReference>
<evidence type="ECO:0000256" key="6">
    <source>
        <dbReference type="ARBA" id="ARBA00023242"/>
    </source>
</evidence>
<keyword evidence="11" id="KW-1185">Reference proteome</keyword>
<dbReference type="OrthoDB" id="2020972at2759"/>
<dbReference type="Proteomes" id="UP000623129">
    <property type="component" value="Unassembled WGS sequence"/>
</dbReference>
<evidence type="ECO:0000256" key="7">
    <source>
        <dbReference type="SAM" id="MobiDB-lite"/>
    </source>
</evidence>
<feature type="region of interest" description="Disordered" evidence="7">
    <location>
        <begin position="119"/>
        <end position="167"/>
    </location>
</feature>
<evidence type="ECO:0000313" key="11">
    <source>
        <dbReference type="Proteomes" id="UP000623129"/>
    </source>
</evidence>
<proteinExistence type="predicted"/>
<organism evidence="10 11">
    <name type="scientific">Carex littledalei</name>
    <dbReference type="NCBI Taxonomy" id="544730"/>
    <lineage>
        <taxon>Eukaryota</taxon>
        <taxon>Viridiplantae</taxon>
        <taxon>Streptophyta</taxon>
        <taxon>Embryophyta</taxon>
        <taxon>Tracheophyta</taxon>
        <taxon>Spermatophyta</taxon>
        <taxon>Magnoliopsida</taxon>
        <taxon>Liliopsida</taxon>
        <taxon>Poales</taxon>
        <taxon>Cyperaceae</taxon>
        <taxon>Cyperoideae</taxon>
        <taxon>Cariceae</taxon>
        <taxon>Carex</taxon>
        <taxon>Carex subgen. Euthyceras</taxon>
    </lineage>
</organism>
<dbReference type="GO" id="GO:0004386">
    <property type="term" value="F:helicase activity"/>
    <property type="evidence" value="ECO:0007669"/>
    <property type="project" value="UniProtKB-KW"/>
</dbReference>
<dbReference type="PROSITE" id="PS51192">
    <property type="entry name" value="HELICASE_ATP_BIND_1"/>
    <property type="match status" value="1"/>
</dbReference>
<dbReference type="InterPro" id="IPR027417">
    <property type="entry name" value="P-loop_NTPase"/>
</dbReference>
<dbReference type="CDD" id="cd18793">
    <property type="entry name" value="SF2_C_SNF"/>
    <property type="match status" value="1"/>
</dbReference>
<dbReference type="PROSITE" id="PS51194">
    <property type="entry name" value="HELICASE_CTER"/>
    <property type="match status" value="1"/>
</dbReference>
<dbReference type="InterPro" id="IPR044567">
    <property type="entry name" value="CLSY/DRD1"/>
</dbReference>
<evidence type="ECO:0000256" key="3">
    <source>
        <dbReference type="ARBA" id="ARBA00022801"/>
    </source>
</evidence>
<feature type="domain" description="Helicase C-terminal" evidence="9">
    <location>
        <begin position="822"/>
        <end position="980"/>
    </location>
</feature>
<dbReference type="GO" id="GO:0005524">
    <property type="term" value="F:ATP binding"/>
    <property type="evidence" value="ECO:0007669"/>
    <property type="project" value="UniProtKB-KW"/>
</dbReference>
<dbReference type="GO" id="GO:0080188">
    <property type="term" value="P:gene silencing by siRNA-directed DNA methylation"/>
    <property type="evidence" value="ECO:0007669"/>
    <property type="project" value="InterPro"/>
</dbReference>
<feature type="compositionally biased region" description="Acidic residues" evidence="7">
    <location>
        <begin position="122"/>
        <end position="131"/>
    </location>
</feature>
<dbReference type="InterPro" id="IPR014001">
    <property type="entry name" value="Helicase_ATP-bd"/>
</dbReference>
<keyword evidence="5" id="KW-0067">ATP-binding</keyword>
<keyword evidence="3" id="KW-0378">Hydrolase</keyword>
<keyword evidence="6" id="KW-0539">Nucleus</keyword>
<feature type="region of interest" description="Disordered" evidence="7">
    <location>
        <begin position="1"/>
        <end position="30"/>
    </location>
</feature>
<dbReference type="InterPro" id="IPR000330">
    <property type="entry name" value="SNF2_N"/>
</dbReference>
<evidence type="ECO:0000256" key="5">
    <source>
        <dbReference type="ARBA" id="ARBA00022840"/>
    </source>
</evidence>
<sequence length="1040" mass="118223">MACKRQSKQIIQLDSESEGTADDGFTRSRSVDELSDDADLLEINESIFISSHEGKEGQQKAEEEDRDCCVETVHVVRNGANEGKRKRKNINFTMPVGWRTRSFTKNDKRVDYTTYYKKNDSDSEESSEFEESDLHKHKGVETPANSSDCSLDSDSDKNGWLPKEKKKSRNYNTVHVNGSAYSLGKCKGTGIHKGVETPVSSSDCSLDSDDVPILERLHKKRKHNPNEEGCSWAPFEEVTAVSISSEDDEEMVRKVRKVGKRKRVTKRRRSCEIPDEELFDFYMRNSDADSEEVPESSQNHIPRELPMVFNFGSDDEPPVEKSEFERLTDEAWDDYDFALGVKDLGSYKPNEDIARKDAVYIATGNYCSNGEHEMYLDEQIGYKCRHCSYVETEIRYIFPDFATQVKKAPAGRTDMNDNDIFRYEDLQEKTEINDKPESSFRKTGTVWDLIPGLIDTLYPHQKEAFEFMWQTLVGSTQLDNLHSVASKSGKHGCVISHAPGTGKTRLAIVFIQSYMKAFPDCHPVVVAPANLLKTWDTEFKKWGFNLPFHNMNSEDLPCEEDKGNRMRRVHTKKLVSWSKRNSVLGISYPLFNNYVSGNACSRERDALIDKPGLLILDEGHTPRNDKGQLWNALSKVKTEKRIILSGTPFQNNFSELYNTLCLVSPKFVKNSSVQTETPNKKESLFHKKKEKPGKDIWTTPTRNVTAANAEEVRAVLKPFVHVYTGEILKSLPGLIECVIVLNPEAAQGEVIRKLGQAWASEEQKNINQRRGFFLDRECKISLASIHPSLLFNKLNKIEASFLDRDQLKKLHDDPYAGVKTKFVIEFIRLINSNATKERVLIFSKYIIPLELIKEQLKRVFQWTEGTEVFRICGLTTTKDRERSIASFNDANSKARVLLANTRACSEGISLIGASRVVLLDVVWNPSVSKQAISRAFRIGQERVVYTYNLITAGTDEMKKYDVQMQKDKLSKLVFSPKDIGTSLQRGCASGDGDMHDSMPEDMVLQAIRSSEQLKGMFAKIYYAKSDDWSDLHQVNLASMP</sequence>
<name>A0A833RTE0_9POAL</name>
<evidence type="ECO:0000256" key="2">
    <source>
        <dbReference type="ARBA" id="ARBA00022741"/>
    </source>
</evidence>
<feature type="domain" description="Helicase ATP-binding" evidence="8">
    <location>
        <begin position="484"/>
        <end position="666"/>
    </location>
</feature>
<gene>
    <name evidence="10" type="ORF">FCM35_KLT16219</name>
</gene>
<keyword evidence="4" id="KW-0347">Helicase</keyword>
<evidence type="ECO:0000256" key="1">
    <source>
        <dbReference type="ARBA" id="ARBA00004123"/>
    </source>
</evidence>
<protein>
    <submittedName>
        <fullName evidence="10">SNF2 domain-containing protein CLASSY 3-like protein</fullName>
    </submittedName>
</protein>
<feature type="compositionally biased region" description="Basic and acidic residues" evidence="7">
    <location>
        <begin position="52"/>
        <end position="66"/>
    </location>
</feature>
<accession>A0A833RTE0</accession>
<evidence type="ECO:0000259" key="9">
    <source>
        <dbReference type="PROSITE" id="PS51194"/>
    </source>
</evidence>
<keyword evidence="2" id="KW-0547">Nucleotide-binding</keyword>
<dbReference type="Gene3D" id="3.40.50.300">
    <property type="entry name" value="P-loop containing nucleotide triphosphate hydrolases"/>
    <property type="match status" value="1"/>
</dbReference>
<dbReference type="GO" id="GO:0016787">
    <property type="term" value="F:hydrolase activity"/>
    <property type="evidence" value="ECO:0007669"/>
    <property type="project" value="UniProtKB-KW"/>
</dbReference>
<reference evidence="10" key="1">
    <citation type="submission" date="2020-01" db="EMBL/GenBank/DDBJ databases">
        <title>Genome sequence of Kobresia littledalei, the first chromosome-level genome in the family Cyperaceae.</title>
        <authorList>
            <person name="Qu G."/>
        </authorList>
    </citation>
    <scope>NUCLEOTIDE SEQUENCE</scope>
    <source>
        <strain evidence="10">C.B.Clarke</strain>
        <tissue evidence="10">Leaf</tissue>
    </source>
</reference>
<feature type="region of interest" description="Disordered" evidence="7">
    <location>
        <begin position="45"/>
        <end position="66"/>
    </location>
</feature>
<comment type="subcellular location">
    <subcellularLocation>
        <location evidence="1">Nucleus</location>
    </subcellularLocation>
</comment>
<dbReference type="SMART" id="SM00490">
    <property type="entry name" value="HELICc"/>
    <property type="match status" value="1"/>
</dbReference>
<dbReference type="EMBL" id="SWLB01000003">
    <property type="protein sequence ID" value="KAF3340448.1"/>
    <property type="molecule type" value="Genomic_DNA"/>
</dbReference>
<evidence type="ECO:0000259" key="8">
    <source>
        <dbReference type="PROSITE" id="PS51192"/>
    </source>
</evidence>
<dbReference type="InterPro" id="IPR038718">
    <property type="entry name" value="SNF2-like_sf"/>
</dbReference>
<dbReference type="Gene3D" id="3.40.50.10810">
    <property type="entry name" value="Tandem AAA-ATPase domain"/>
    <property type="match status" value="1"/>
</dbReference>
<dbReference type="Pfam" id="PF00271">
    <property type="entry name" value="Helicase_C"/>
    <property type="match status" value="1"/>
</dbReference>
<dbReference type="SUPFAM" id="SSF52540">
    <property type="entry name" value="P-loop containing nucleoside triphosphate hydrolases"/>
    <property type="match status" value="2"/>
</dbReference>
<dbReference type="InterPro" id="IPR001650">
    <property type="entry name" value="Helicase_C-like"/>
</dbReference>
<dbReference type="GO" id="GO:0005634">
    <property type="term" value="C:nucleus"/>
    <property type="evidence" value="ECO:0007669"/>
    <property type="project" value="UniProtKB-SubCell"/>
</dbReference>